<evidence type="ECO:0000256" key="1">
    <source>
        <dbReference type="SAM" id="SignalP"/>
    </source>
</evidence>
<dbReference type="AlphaFoldDB" id="A0A8J2SWI6"/>
<dbReference type="Gene3D" id="3.40.50.150">
    <property type="entry name" value="Vaccinia Virus protein VP39"/>
    <property type="match status" value="1"/>
</dbReference>
<dbReference type="InterPro" id="IPR008884">
    <property type="entry name" value="TylF_MeTrfase"/>
</dbReference>
<protein>
    <submittedName>
        <fullName evidence="2">Uncharacterized protein</fullName>
    </submittedName>
</protein>
<dbReference type="Pfam" id="PF05711">
    <property type="entry name" value="TylF"/>
    <property type="match status" value="1"/>
</dbReference>
<dbReference type="EMBL" id="CAKKNE010000006">
    <property type="protein sequence ID" value="CAH0378703.1"/>
    <property type="molecule type" value="Genomic_DNA"/>
</dbReference>
<feature type="chain" id="PRO_5035237520" evidence="1">
    <location>
        <begin position="24"/>
        <end position="648"/>
    </location>
</feature>
<dbReference type="SUPFAM" id="SSF53335">
    <property type="entry name" value="S-adenosyl-L-methionine-dependent methyltransferases"/>
    <property type="match status" value="2"/>
</dbReference>
<name>A0A8J2SWI6_9STRA</name>
<evidence type="ECO:0000313" key="2">
    <source>
        <dbReference type="EMBL" id="CAH0378703.1"/>
    </source>
</evidence>
<sequence length="648" mass="72002">MRRITALLLPLCTALAPLRHRTALKASTQPFVYDNADTLADRYAEYERVCQRACDDDEAFSQFKAQAAYQDVLEHVSYDVGRCYEHRLKIDHPSLFEDEGIREAVTLSSKLGSPSTYDYNEWGNVSPTQLRYVCVRGDMEQVCGPLTDKKIVEIGGGYGGQAQVCLAGERAAAHYRVLDLRVVQRLCRKYIQRALPPDRSKRFTTGKRFLRDHDLFQEKFDVFHSNFALSELPRKIQKPYVRLAQRTPYGFVTWNHGVHAEAMNGTEFASLMERRGREVSVADELPLTAPGNLVISWRPAPKQKKRAALATLGLRLRFYAPSLLRIATASVLPLVRRLPVKTQTDVSQLWSGCRGGSARTDLALQDWRGSGPRQQVATYEQLAFDARQRGLDVPSFLTFALSAYQQQGTTKQVPSSEAVQKAVRDGSPLLCAALQDVEGNMAGEGKLLNIYWLLRRTIDRNVPGAVAELGCNKGVTAALLQSVLRAHRPATPLHVYDSFEGLPQGTAEDPPAYQTAGAMCCSPDDVRDTFRKLDLPEPTIHKGWFASMQGEVPSQLSFAHVDGDLYASITDALELIYDRLAPGAICVVDDVTSPDLPRHGIFPGAYDACRDFLQGKPEELHVLPAPHPTIDAIGGRGGYETHAYFQKI</sequence>
<dbReference type="PANTHER" id="PTHR40036">
    <property type="entry name" value="MACROCIN O-METHYLTRANSFERASE"/>
    <property type="match status" value="1"/>
</dbReference>
<gene>
    <name evidence="2" type="ORF">PECAL_6P02980</name>
</gene>
<comment type="caution">
    <text evidence="2">The sequence shown here is derived from an EMBL/GenBank/DDBJ whole genome shotgun (WGS) entry which is preliminary data.</text>
</comment>
<keyword evidence="1" id="KW-0732">Signal</keyword>
<dbReference type="PANTHER" id="PTHR40036:SF1">
    <property type="entry name" value="MACROCIN O-METHYLTRANSFERASE"/>
    <property type="match status" value="1"/>
</dbReference>
<feature type="signal peptide" evidence="1">
    <location>
        <begin position="1"/>
        <end position="23"/>
    </location>
</feature>
<accession>A0A8J2SWI6</accession>
<organism evidence="2 3">
    <name type="scientific">Pelagomonas calceolata</name>
    <dbReference type="NCBI Taxonomy" id="35677"/>
    <lineage>
        <taxon>Eukaryota</taxon>
        <taxon>Sar</taxon>
        <taxon>Stramenopiles</taxon>
        <taxon>Ochrophyta</taxon>
        <taxon>Pelagophyceae</taxon>
        <taxon>Pelagomonadales</taxon>
        <taxon>Pelagomonadaceae</taxon>
        <taxon>Pelagomonas</taxon>
    </lineage>
</organism>
<dbReference type="OrthoDB" id="198480at2759"/>
<proteinExistence type="predicted"/>
<dbReference type="Proteomes" id="UP000789595">
    <property type="component" value="Unassembled WGS sequence"/>
</dbReference>
<keyword evidence="3" id="KW-1185">Reference proteome</keyword>
<evidence type="ECO:0000313" key="3">
    <source>
        <dbReference type="Proteomes" id="UP000789595"/>
    </source>
</evidence>
<dbReference type="InterPro" id="IPR029063">
    <property type="entry name" value="SAM-dependent_MTases_sf"/>
</dbReference>
<reference evidence="2" key="1">
    <citation type="submission" date="2021-11" db="EMBL/GenBank/DDBJ databases">
        <authorList>
            <consortium name="Genoscope - CEA"/>
            <person name="William W."/>
        </authorList>
    </citation>
    <scope>NUCLEOTIDE SEQUENCE</scope>
</reference>